<protein>
    <submittedName>
        <fullName evidence="1">Uncharacterized protein</fullName>
    </submittedName>
</protein>
<reference evidence="1 2" key="1">
    <citation type="submission" date="2017-11" db="EMBL/GenBank/DDBJ databases">
        <title>Draft Genome Sequence of Methylobacter psychrotolerans Sph1T, an Obligate Methanotroph from Low-Temperature Environments.</title>
        <authorList>
            <person name="Oshkin I.Y."/>
            <person name="Miroshnikov K."/>
            <person name="Belova S.E."/>
            <person name="Korzhenkov A."/>
            <person name="Toshchakov S.V."/>
            <person name="Dedysh S.N."/>
        </authorList>
    </citation>
    <scope>NUCLEOTIDE SEQUENCE [LARGE SCALE GENOMIC DNA]</scope>
    <source>
        <strain evidence="1 2">Sph1</strain>
    </source>
</reference>
<gene>
    <name evidence="1" type="ORF">AADEFJLK_04359</name>
</gene>
<dbReference type="EMBL" id="PGFZ01000021">
    <property type="protein sequence ID" value="POZ49844.1"/>
    <property type="molecule type" value="Genomic_DNA"/>
</dbReference>
<dbReference type="Proteomes" id="UP000237423">
    <property type="component" value="Unassembled WGS sequence"/>
</dbReference>
<dbReference type="AlphaFoldDB" id="A0A2S5CGB4"/>
<dbReference type="NCBIfam" id="TIGR02913">
    <property type="entry name" value="HAF_rpt"/>
    <property type="match status" value="1"/>
</dbReference>
<evidence type="ECO:0000313" key="1">
    <source>
        <dbReference type="EMBL" id="POZ49844.1"/>
    </source>
</evidence>
<evidence type="ECO:0000313" key="2">
    <source>
        <dbReference type="Proteomes" id="UP000237423"/>
    </source>
</evidence>
<dbReference type="InterPro" id="IPR014262">
    <property type="entry name" value="HAF_rpt"/>
</dbReference>
<organism evidence="1 2">
    <name type="scientific">Methylovulum psychrotolerans</name>
    <dbReference type="NCBI Taxonomy" id="1704499"/>
    <lineage>
        <taxon>Bacteria</taxon>
        <taxon>Pseudomonadati</taxon>
        <taxon>Pseudomonadota</taxon>
        <taxon>Gammaproteobacteria</taxon>
        <taxon>Methylococcales</taxon>
        <taxon>Methylococcaceae</taxon>
        <taxon>Methylovulum</taxon>
    </lineage>
</organism>
<proteinExistence type="predicted"/>
<accession>A0A2S5CGB4</accession>
<sequence>MIGSGRGSSSASEVSHAILWNKGKLTDLGNLGGASAYTTGINARGQVSGNGSNTWREHSTNRAFLWDKGVLTDLGTLGGEYTSTSAINRHPS</sequence>
<comment type="caution">
    <text evidence="1">The sequence shown here is derived from an EMBL/GenBank/DDBJ whole genome shotgun (WGS) entry which is preliminary data.</text>
</comment>
<name>A0A2S5CGB4_9GAMM</name>